<dbReference type="GO" id="GO:0004527">
    <property type="term" value="F:exonuclease activity"/>
    <property type="evidence" value="ECO:0007669"/>
    <property type="project" value="UniProtKB-KW"/>
</dbReference>
<dbReference type="RefSeq" id="WP_203414255.1">
    <property type="nucleotide sequence ID" value="NZ_CP060244.1"/>
</dbReference>
<evidence type="ECO:0000256" key="11">
    <source>
        <dbReference type="ARBA" id="ARBA00034617"/>
    </source>
</evidence>
<gene>
    <name evidence="19" type="primary">addA</name>
    <name evidence="19" type="ORF">JGUZn3_06080</name>
</gene>
<evidence type="ECO:0000313" key="20">
    <source>
        <dbReference type="Proteomes" id="UP000516349"/>
    </source>
</evidence>
<evidence type="ECO:0000256" key="12">
    <source>
        <dbReference type="ARBA" id="ARBA00034808"/>
    </source>
</evidence>
<organism evidence="19 20">
    <name type="scientific">Entomobacter blattae</name>
    <dbReference type="NCBI Taxonomy" id="2762277"/>
    <lineage>
        <taxon>Bacteria</taxon>
        <taxon>Pseudomonadati</taxon>
        <taxon>Pseudomonadota</taxon>
        <taxon>Alphaproteobacteria</taxon>
        <taxon>Acetobacterales</taxon>
        <taxon>Acetobacteraceae</taxon>
        <taxon>Entomobacter</taxon>
    </lineage>
</organism>
<dbReference type="GO" id="GO:0033202">
    <property type="term" value="C:DNA helicase complex"/>
    <property type="evidence" value="ECO:0007669"/>
    <property type="project" value="TreeGrafter"/>
</dbReference>
<evidence type="ECO:0000256" key="8">
    <source>
        <dbReference type="ARBA" id="ARBA00023125"/>
    </source>
</evidence>
<dbReference type="Gene3D" id="3.40.50.300">
    <property type="entry name" value="P-loop containing nucleotide triphosphate hydrolases"/>
    <property type="match status" value="3"/>
</dbReference>
<keyword evidence="1" id="KW-0540">Nuclease</keyword>
<dbReference type="Pfam" id="PF13361">
    <property type="entry name" value="UvrD_C"/>
    <property type="match status" value="1"/>
</dbReference>
<evidence type="ECO:0000259" key="17">
    <source>
        <dbReference type="PROSITE" id="PS51198"/>
    </source>
</evidence>
<dbReference type="Pfam" id="PF00580">
    <property type="entry name" value="UvrD-helicase"/>
    <property type="match status" value="1"/>
</dbReference>
<evidence type="ECO:0000256" key="16">
    <source>
        <dbReference type="SAM" id="MobiDB-lite"/>
    </source>
</evidence>
<evidence type="ECO:0000256" key="5">
    <source>
        <dbReference type="ARBA" id="ARBA00022806"/>
    </source>
</evidence>
<proteinExistence type="predicted"/>
<comment type="catalytic activity">
    <reaction evidence="14">
        <text>ATP + H2O = ADP + phosphate + H(+)</text>
        <dbReference type="Rhea" id="RHEA:13065"/>
        <dbReference type="ChEBI" id="CHEBI:15377"/>
        <dbReference type="ChEBI" id="CHEBI:15378"/>
        <dbReference type="ChEBI" id="CHEBI:30616"/>
        <dbReference type="ChEBI" id="CHEBI:43474"/>
        <dbReference type="ChEBI" id="CHEBI:456216"/>
        <dbReference type="EC" id="5.6.2.4"/>
    </reaction>
</comment>
<keyword evidence="8" id="KW-0238">DNA-binding</keyword>
<evidence type="ECO:0000256" key="15">
    <source>
        <dbReference type="PROSITE-ProRule" id="PRU00560"/>
    </source>
</evidence>
<keyword evidence="3" id="KW-0227">DNA damage</keyword>
<dbReference type="InterPro" id="IPR011335">
    <property type="entry name" value="Restrct_endonuc-II-like"/>
</dbReference>
<keyword evidence="6" id="KW-0269">Exonuclease</keyword>
<dbReference type="GO" id="GO:0003677">
    <property type="term" value="F:DNA binding"/>
    <property type="evidence" value="ECO:0007669"/>
    <property type="project" value="UniProtKB-KW"/>
</dbReference>
<evidence type="ECO:0000256" key="10">
    <source>
        <dbReference type="ARBA" id="ARBA00023235"/>
    </source>
</evidence>
<evidence type="ECO:0000256" key="6">
    <source>
        <dbReference type="ARBA" id="ARBA00022839"/>
    </source>
</evidence>
<name>A0A7H1NPZ0_9PROT</name>
<evidence type="ECO:0000256" key="13">
    <source>
        <dbReference type="ARBA" id="ARBA00034923"/>
    </source>
</evidence>
<keyword evidence="20" id="KW-1185">Reference proteome</keyword>
<keyword evidence="4 15" id="KW-0378">Hydrolase</keyword>
<feature type="domain" description="UvrD-like helicase ATP-binding" evidence="17">
    <location>
        <begin position="76"/>
        <end position="587"/>
    </location>
</feature>
<dbReference type="SUPFAM" id="SSF52540">
    <property type="entry name" value="P-loop containing nucleoside triphosphate hydrolases"/>
    <property type="match status" value="1"/>
</dbReference>
<protein>
    <recommendedName>
        <fullName evidence="12">DNA 3'-5' helicase</fullName>
        <ecNumber evidence="12">5.6.2.4</ecNumber>
    </recommendedName>
    <alternativeName>
        <fullName evidence="13">DNA 3'-5' helicase II</fullName>
    </alternativeName>
</protein>
<keyword evidence="5 15" id="KW-0347">Helicase</keyword>
<feature type="domain" description="UvrD-like helicase C-terminal" evidence="18">
    <location>
        <begin position="588"/>
        <end position="884"/>
    </location>
</feature>
<dbReference type="InterPro" id="IPR027417">
    <property type="entry name" value="P-loop_NTPase"/>
</dbReference>
<dbReference type="Pfam" id="PF12705">
    <property type="entry name" value="PDDEXK_1"/>
    <property type="match status" value="1"/>
</dbReference>
<dbReference type="EC" id="5.6.2.4" evidence="12"/>
<dbReference type="Gene3D" id="3.90.320.10">
    <property type="match status" value="1"/>
</dbReference>
<dbReference type="PANTHER" id="PTHR11070">
    <property type="entry name" value="UVRD / RECB / PCRA DNA HELICASE FAMILY MEMBER"/>
    <property type="match status" value="1"/>
</dbReference>
<accession>A0A7H1NPZ0</accession>
<dbReference type="GO" id="GO:0000725">
    <property type="term" value="P:recombinational repair"/>
    <property type="evidence" value="ECO:0007669"/>
    <property type="project" value="TreeGrafter"/>
</dbReference>
<evidence type="ECO:0000256" key="1">
    <source>
        <dbReference type="ARBA" id="ARBA00022722"/>
    </source>
</evidence>
<comment type="catalytic activity">
    <reaction evidence="11">
        <text>Couples ATP hydrolysis with the unwinding of duplex DNA by translocating in the 3'-5' direction.</text>
        <dbReference type="EC" id="5.6.2.4"/>
    </reaction>
</comment>
<evidence type="ECO:0000256" key="3">
    <source>
        <dbReference type="ARBA" id="ARBA00022763"/>
    </source>
</evidence>
<evidence type="ECO:0000256" key="9">
    <source>
        <dbReference type="ARBA" id="ARBA00023204"/>
    </source>
</evidence>
<evidence type="ECO:0000256" key="2">
    <source>
        <dbReference type="ARBA" id="ARBA00022741"/>
    </source>
</evidence>
<evidence type="ECO:0000256" key="7">
    <source>
        <dbReference type="ARBA" id="ARBA00022840"/>
    </source>
</evidence>
<dbReference type="InterPro" id="IPR011604">
    <property type="entry name" value="PDDEXK-like_dom_sf"/>
</dbReference>
<dbReference type="PROSITE" id="PS51198">
    <property type="entry name" value="UVRD_HELICASE_ATP_BIND"/>
    <property type="match status" value="1"/>
</dbReference>
<dbReference type="GO" id="GO:0005829">
    <property type="term" value="C:cytosol"/>
    <property type="evidence" value="ECO:0007669"/>
    <property type="project" value="TreeGrafter"/>
</dbReference>
<evidence type="ECO:0000256" key="14">
    <source>
        <dbReference type="ARBA" id="ARBA00048988"/>
    </source>
</evidence>
<dbReference type="SUPFAM" id="SSF52980">
    <property type="entry name" value="Restriction endonuclease-like"/>
    <property type="match status" value="1"/>
</dbReference>
<sequence>MISWRVLRNGGKKTIPMKVNPPQRKEKKAQNPQIGSGYASGQAVHPTYTPPLSVHQVSAFSSMGSSISEAKAEGTVQAATVQQREASDPFSSVFVSASAGSGKTKVLVERLLRLMLPHFDGQVWQDGSPPQRVLCLTYTRAAATEMAVRLQETLGEWVSLDRDSLSGKLEKLGIYPASGITEPEKTQLLIKARALFLQVLDMPGGMRISTIHAFCQSLLRLFPLEAEISPYFTLIEEEEGKQLQGIITEQNIVSQPQAVAVLSEQMAFADIQDVMQKIYEGQHHFSSLQGGFSALSVEEQVAFFAREARKVLKIKHDTEEEVVKEAFALLCSDSQLLATLQTLQASSESGKTIKERTSAMLGALQEATQMADQATEPPFLELWEKIKGCFLKKNKNEVLDIFLPGKLLETKHPEHFQDISRLIGFLVEREEARTAIRLFKINNALYQLVVPIIAAYGQLKRKTGRLDYNDLISTTIALLKDPGSAWVLYRMDGGIDHVLLDEVQDTSYRQWDIAASLTEEFFAGEGQRAEGTTRTIFAVGDIKQSIFSFQEAEPQAFLFWRKQFQKRVEEAGQKWKTPELTVSFRSSSPILKMVDAVIEQTGMPFEEKRHVSARGGYGRVELWPLLEEDRQTEKSLDWWDIPQEYQKPQENSVRLAETLASWIKQEISKPAQGGHTPLAAGDILILLRKRSAFSHNLIRALKAQNIPVISSLATSLKHQVVVQDLLTLCDVLLLPEDDLSLACVLTSPIGNISDSDLLKLTRAGQEPTLWKTLQKHHNVLPNGAKIWDMLSTLFGMVDFASPYVLLSEVLGKWNARTRFLARLGTEAAESIDDILDAALAYETEEAPSVQGFVHSVRNSEKKTSQVVDAKGGQVRMMTVHGAKGLQARLVILPQTHFSENTHHRDPKIFWLETKMGVKIPLWVPRKDLHVSAISHMVEQKRRQDREESYRLLYVALTRAEERLIICDSQSQAKAAKTGDSWYTICQAALQNCDARQEPFSLGWGESLSVLEGGIASGSIPGVQPYSSASFQEITQSEEIVQSQEITHTQSEDLLETPAGMATREEALPSGPHSALPEWIGTPPSWQGTPVREQESPAALLVPSRPEGVEFGHQPAVYSPLQERGNIYAHKAREKGKLIHGFLRFLPSISSQERAFSLQQWLKRPAYGFTEQERQAIERQVLELLHNPVLQPLFSDDARAEQPLAATIGHTVIVGQVDRMCVLKDRVMVCDFKTGRQPPATVEETPTYYLTQMASYRAILQKLYPQMPVECYLIWTEYGRADLLPSYLLDKRIDAVL</sequence>
<feature type="region of interest" description="Disordered" evidence="16">
    <location>
        <begin position="1"/>
        <end position="39"/>
    </location>
</feature>
<reference evidence="19 20" key="1">
    <citation type="submission" date="2020-08" db="EMBL/GenBank/DDBJ databases">
        <title>Complete genome sequence of Entomobacter blattae G55GP.</title>
        <authorList>
            <person name="Poehlein A."/>
            <person name="Guzman J."/>
            <person name="Daniel R."/>
            <person name="Vilcinskas A."/>
        </authorList>
    </citation>
    <scope>NUCLEOTIDE SEQUENCE [LARGE SCALE GENOMIC DNA]</scope>
    <source>
        <strain evidence="19 20">G55GP</strain>
    </source>
</reference>
<dbReference type="PANTHER" id="PTHR11070:SF2">
    <property type="entry name" value="ATP-DEPENDENT DNA HELICASE SRS2"/>
    <property type="match status" value="1"/>
</dbReference>
<dbReference type="InterPro" id="IPR014017">
    <property type="entry name" value="DNA_helicase_UvrD-like_C"/>
</dbReference>
<keyword evidence="9" id="KW-0234">DNA repair</keyword>
<evidence type="ECO:0000259" key="18">
    <source>
        <dbReference type="PROSITE" id="PS51217"/>
    </source>
</evidence>
<dbReference type="KEGG" id="ebla:JGUZn3_06080"/>
<dbReference type="InterPro" id="IPR038726">
    <property type="entry name" value="PDDEXK_AddAB-type"/>
</dbReference>
<dbReference type="Gene3D" id="3.30.160.800">
    <property type="match status" value="1"/>
</dbReference>
<dbReference type="EMBL" id="CP060244">
    <property type="protein sequence ID" value="QNT77850.1"/>
    <property type="molecule type" value="Genomic_DNA"/>
</dbReference>
<keyword evidence="7 15" id="KW-0067">ATP-binding</keyword>
<dbReference type="InterPro" id="IPR000212">
    <property type="entry name" value="DNA_helicase_UvrD/REP"/>
</dbReference>
<keyword evidence="2 15" id="KW-0547">Nucleotide-binding</keyword>
<dbReference type="PROSITE" id="PS51217">
    <property type="entry name" value="UVRD_HELICASE_CTER"/>
    <property type="match status" value="1"/>
</dbReference>
<dbReference type="Proteomes" id="UP000516349">
    <property type="component" value="Chromosome"/>
</dbReference>
<dbReference type="Gene3D" id="1.10.486.10">
    <property type="entry name" value="PCRA, domain 4"/>
    <property type="match status" value="1"/>
</dbReference>
<dbReference type="InterPro" id="IPR014016">
    <property type="entry name" value="UvrD-like_ATP-bd"/>
</dbReference>
<evidence type="ECO:0000256" key="4">
    <source>
        <dbReference type="ARBA" id="ARBA00022801"/>
    </source>
</evidence>
<feature type="binding site" evidence="15">
    <location>
        <begin position="97"/>
        <end position="104"/>
    </location>
    <ligand>
        <name>ATP</name>
        <dbReference type="ChEBI" id="CHEBI:30616"/>
    </ligand>
</feature>
<dbReference type="GO" id="GO:0043138">
    <property type="term" value="F:3'-5' DNA helicase activity"/>
    <property type="evidence" value="ECO:0007669"/>
    <property type="project" value="UniProtKB-EC"/>
</dbReference>
<evidence type="ECO:0000313" key="19">
    <source>
        <dbReference type="EMBL" id="QNT77850.1"/>
    </source>
</evidence>
<keyword evidence="10" id="KW-0413">Isomerase</keyword>
<dbReference type="GO" id="GO:0005524">
    <property type="term" value="F:ATP binding"/>
    <property type="evidence" value="ECO:0007669"/>
    <property type="project" value="UniProtKB-UniRule"/>
</dbReference>